<feature type="compositionally biased region" description="Low complexity" evidence="1">
    <location>
        <begin position="75"/>
        <end position="92"/>
    </location>
</feature>
<dbReference type="Proteomes" id="UP000272400">
    <property type="component" value="Unassembled WGS sequence"/>
</dbReference>
<comment type="caution">
    <text evidence="2">The sequence shown here is derived from an EMBL/GenBank/DDBJ whole genome shotgun (WGS) entry which is preliminary data.</text>
</comment>
<protein>
    <submittedName>
        <fullName evidence="2">Uncharacterized protein</fullName>
    </submittedName>
</protein>
<dbReference type="OrthoDB" id="3482397at2"/>
<name>A0A3N1D8R7_9ACTN</name>
<evidence type="ECO:0000313" key="3">
    <source>
        <dbReference type="Proteomes" id="UP000272400"/>
    </source>
</evidence>
<feature type="compositionally biased region" description="Pro residues" evidence="1">
    <location>
        <begin position="63"/>
        <end position="74"/>
    </location>
</feature>
<organism evidence="2 3">
    <name type="scientific">Actinocorallia herbida</name>
    <dbReference type="NCBI Taxonomy" id="58109"/>
    <lineage>
        <taxon>Bacteria</taxon>
        <taxon>Bacillati</taxon>
        <taxon>Actinomycetota</taxon>
        <taxon>Actinomycetes</taxon>
        <taxon>Streptosporangiales</taxon>
        <taxon>Thermomonosporaceae</taxon>
        <taxon>Actinocorallia</taxon>
    </lineage>
</organism>
<dbReference type="RefSeq" id="WP_123668955.1">
    <property type="nucleotide sequence ID" value="NZ_RJKE01000001.1"/>
</dbReference>
<evidence type="ECO:0000313" key="2">
    <source>
        <dbReference type="EMBL" id="ROO89934.1"/>
    </source>
</evidence>
<dbReference type="AlphaFoldDB" id="A0A3N1D8R7"/>
<keyword evidence="3" id="KW-1185">Reference proteome</keyword>
<reference evidence="2 3" key="1">
    <citation type="submission" date="2018-11" db="EMBL/GenBank/DDBJ databases">
        <title>Sequencing the genomes of 1000 actinobacteria strains.</title>
        <authorList>
            <person name="Klenk H.-P."/>
        </authorList>
    </citation>
    <scope>NUCLEOTIDE SEQUENCE [LARGE SCALE GENOMIC DNA]</scope>
    <source>
        <strain evidence="2 3">DSM 44254</strain>
    </source>
</reference>
<proteinExistence type="predicted"/>
<sequence length="277" mass="29466">MDRRTDRTVGLVTIIAMALVPAAALGFVRPGAAFDGGTPAETSITPVAEDYPGAPKPLKTKAPPEPAAAPPAPALPVTVPQAPGTTGTPPAQLTSFDRQIGTLRILPTGTEQIQETATFTLKPKFTMKSTSVRSKLNGKNWKKVSTTVVTVKGRVMTTKVGDQPLERETLTKAQLDEMKRQADPRFLTNQIKDLPGINTQFDKKTKIYKHTIDLTAGGNFIQYLPEDVASLIPAGVELLGADLEAYSDTKDHLVMASLNGASTVGAVGIGVIHSNMR</sequence>
<evidence type="ECO:0000256" key="1">
    <source>
        <dbReference type="SAM" id="MobiDB-lite"/>
    </source>
</evidence>
<accession>A0A3N1D8R7</accession>
<feature type="compositionally biased region" description="Low complexity" evidence="1">
    <location>
        <begin position="52"/>
        <end position="61"/>
    </location>
</feature>
<gene>
    <name evidence="2" type="ORF">EDD29_7645</name>
</gene>
<feature type="region of interest" description="Disordered" evidence="1">
    <location>
        <begin position="40"/>
        <end position="93"/>
    </location>
</feature>
<dbReference type="EMBL" id="RJKE01000001">
    <property type="protein sequence ID" value="ROO89934.1"/>
    <property type="molecule type" value="Genomic_DNA"/>
</dbReference>